<comment type="caution">
    <text evidence="1">The sequence shown here is derived from an EMBL/GenBank/DDBJ whole genome shotgun (WGS) entry which is preliminary data.</text>
</comment>
<dbReference type="Proteomes" id="UP000821845">
    <property type="component" value="Chromosome 7"/>
</dbReference>
<protein>
    <submittedName>
        <fullName evidence="1">Uncharacterized protein</fullName>
    </submittedName>
</protein>
<dbReference type="EMBL" id="CM023487">
    <property type="protein sequence ID" value="KAH6925787.1"/>
    <property type="molecule type" value="Genomic_DNA"/>
</dbReference>
<organism evidence="1 2">
    <name type="scientific">Hyalomma asiaticum</name>
    <name type="common">Tick</name>
    <dbReference type="NCBI Taxonomy" id="266040"/>
    <lineage>
        <taxon>Eukaryota</taxon>
        <taxon>Metazoa</taxon>
        <taxon>Ecdysozoa</taxon>
        <taxon>Arthropoda</taxon>
        <taxon>Chelicerata</taxon>
        <taxon>Arachnida</taxon>
        <taxon>Acari</taxon>
        <taxon>Parasitiformes</taxon>
        <taxon>Ixodida</taxon>
        <taxon>Ixodoidea</taxon>
        <taxon>Ixodidae</taxon>
        <taxon>Hyalomminae</taxon>
        <taxon>Hyalomma</taxon>
    </lineage>
</organism>
<name>A0ACB7RS76_HYAAI</name>
<accession>A0ACB7RS76</accession>
<evidence type="ECO:0000313" key="1">
    <source>
        <dbReference type="EMBL" id="KAH6925787.1"/>
    </source>
</evidence>
<evidence type="ECO:0000313" key="2">
    <source>
        <dbReference type="Proteomes" id="UP000821845"/>
    </source>
</evidence>
<reference evidence="1" key="1">
    <citation type="submission" date="2020-05" db="EMBL/GenBank/DDBJ databases">
        <title>Large-scale comparative analyses of tick genomes elucidate their genetic diversity and vector capacities.</title>
        <authorList>
            <person name="Jia N."/>
            <person name="Wang J."/>
            <person name="Shi W."/>
            <person name="Du L."/>
            <person name="Sun Y."/>
            <person name="Zhan W."/>
            <person name="Jiang J."/>
            <person name="Wang Q."/>
            <person name="Zhang B."/>
            <person name="Ji P."/>
            <person name="Sakyi L.B."/>
            <person name="Cui X."/>
            <person name="Yuan T."/>
            <person name="Jiang B."/>
            <person name="Yang W."/>
            <person name="Lam T.T.-Y."/>
            <person name="Chang Q."/>
            <person name="Ding S."/>
            <person name="Wang X."/>
            <person name="Zhu J."/>
            <person name="Ruan X."/>
            <person name="Zhao L."/>
            <person name="Wei J."/>
            <person name="Que T."/>
            <person name="Du C."/>
            <person name="Cheng J."/>
            <person name="Dai P."/>
            <person name="Han X."/>
            <person name="Huang E."/>
            <person name="Gao Y."/>
            <person name="Liu J."/>
            <person name="Shao H."/>
            <person name="Ye R."/>
            <person name="Li L."/>
            <person name="Wei W."/>
            <person name="Wang X."/>
            <person name="Wang C."/>
            <person name="Yang T."/>
            <person name="Huo Q."/>
            <person name="Li W."/>
            <person name="Guo W."/>
            <person name="Chen H."/>
            <person name="Zhou L."/>
            <person name="Ni X."/>
            <person name="Tian J."/>
            <person name="Zhou Y."/>
            <person name="Sheng Y."/>
            <person name="Liu T."/>
            <person name="Pan Y."/>
            <person name="Xia L."/>
            <person name="Li J."/>
            <person name="Zhao F."/>
            <person name="Cao W."/>
        </authorList>
    </citation>
    <scope>NUCLEOTIDE SEQUENCE</scope>
    <source>
        <strain evidence="1">Hyas-2018</strain>
    </source>
</reference>
<proteinExistence type="predicted"/>
<sequence length="181" mass="20693">MLTCYQSPNFSTSVTCPTDSSKKVSIIIDACHMIKLIRNCLGSVDHLVDDQGSHIKWSYIKALEVMQQEEGLNLGNKLTKVHVNWEEQKIKVKLAVQTLSSSVADALDSYEFTLKLPQFQGAHVTERFIRIFDKLFDLLNSRNPLAKTFKTALRKENAHSWKPFLQEARTYLTRMMQTGTL</sequence>
<keyword evidence="2" id="KW-1185">Reference proteome</keyword>
<gene>
    <name evidence="1" type="ORF">HPB50_009881</name>
</gene>